<gene>
    <name evidence="1" type="ORF">FA15DRAFT_673103</name>
</gene>
<reference evidence="1 2" key="1">
    <citation type="journal article" date="2019" name="Nat. Ecol. Evol.">
        <title>Megaphylogeny resolves global patterns of mushroom evolution.</title>
        <authorList>
            <person name="Varga T."/>
            <person name="Krizsan K."/>
            <person name="Foldi C."/>
            <person name="Dima B."/>
            <person name="Sanchez-Garcia M."/>
            <person name="Sanchez-Ramirez S."/>
            <person name="Szollosi G.J."/>
            <person name="Szarkandi J.G."/>
            <person name="Papp V."/>
            <person name="Albert L."/>
            <person name="Andreopoulos W."/>
            <person name="Angelini C."/>
            <person name="Antonin V."/>
            <person name="Barry K.W."/>
            <person name="Bougher N.L."/>
            <person name="Buchanan P."/>
            <person name="Buyck B."/>
            <person name="Bense V."/>
            <person name="Catcheside P."/>
            <person name="Chovatia M."/>
            <person name="Cooper J."/>
            <person name="Damon W."/>
            <person name="Desjardin D."/>
            <person name="Finy P."/>
            <person name="Geml J."/>
            <person name="Haridas S."/>
            <person name="Hughes K."/>
            <person name="Justo A."/>
            <person name="Karasinski D."/>
            <person name="Kautmanova I."/>
            <person name="Kiss B."/>
            <person name="Kocsube S."/>
            <person name="Kotiranta H."/>
            <person name="LaButti K.M."/>
            <person name="Lechner B.E."/>
            <person name="Liimatainen K."/>
            <person name="Lipzen A."/>
            <person name="Lukacs Z."/>
            <person name="Mihaltcheva S."/>
            <person name="Morgado L.N."/>
            <person name="Niskanen T."/>
            <person name="Noordeloos M.E."/>
            <person name="Ohm R.A."/>
            <person name="Ortiz-Santana B."/>
            <person name="Ovrebo C."/>
            <person name="Racz N."/>
            <person name="Riley R."/>
            <person name="Savchenko A."/>
            <person name="Shiryaev A."/>
            <person name="Soop K."/>
            <person name="Spirin V."/>
            <person name="Szebenyi C."/>
            <person name="Tomsovsky M."/>
            <person name="Tulloss R.E."/>
            <person name="Uehling J."/>
            <person name="Grigoriev I.V."/>
            <person name="Vagvolgyi C."/>
            <person name="Papp T."/>
            <person name="Martin F.M."/>
            <person name="Miettinen O."/>
            <person name="Hibbett D.S."/>
            <person name="Nagy L.G."/>
        </authorList>
    </citation>
    <scope>NUCLEOTIDE SEQUENCE [LARGE SCALE GENOMIC DNA]</scope>
    <source>
        <strain evidence="1 2">CBS 121175</strain>
    </source>
</reference>
<evidence type="ECO:0000313" key="2">
    <source>
        <dbReference type="Proteomes" id="UP000307440"/>
    </source>
</evidence>
<evidence type="ECO:0000313" key="1">
    <source>
        <dbReference type="EMBL" id="TFK20853.1"/>
    </source>
</evidence>
<keyword evidence="2" id="KW-1185">Reference proteome</keyword>
<dbReference type="Proteomes" id="UP000307440">
    <property type="component" value="Unassembled WGS sequence"/>
</dbReference>
<protein>
    <submittedName>
        <fullName evidence="1">Uncharacterized protein</fullName>
    </submittedName>
</protein>
<organism evidence="1 2">
    <name type="scientific">Coprinopsis marcescibilis</name>
    <name type="common">Agaric fungus</name>
    <name type="synonym">Psathyrella marcescibilis</name>
    <dbReference type="NCBI Taxonomy" id="230819"/>
    <lineage>
        <taxon>Eukaryota</taxon>
        <taxon>Fungi</taxon>
        <taxon>Dikarya</taxon>
        <taxon>Basidiomycota</taxon>
        <taxon>Agaricomycotina</taxon>
        <taxon>Agaricomycetes</taxon>
        <taxon>Agaricomycetidae</taxon>
        <taxon>Agaricales</taxon>
        <taxon>Agaricineae</taxon>
        <taxon>Psathyrellaceae</taxon>
        <taxon>Coprinopsis</taxon>
    </lineage>
</organism>
<sequence>MTGNLSPLPEPTWNGTAGTIRQFIRNFTWLCKRHNLPIDYYVQDVLNYIPAPHFEIWESVARDHPIWDDFVKSILRYYPQPSLADSSGNLGALISRFNEHPSHTIQRDNFFSYLRQFTFALSAIEQHRTVPKSEKVSKFFEGLAPIIRGLIDKHNPKDMNEVIAASNPVYDYLGLLDSQTTRLFGQLVYLNLEACQRSVIVQGYNPLSSANRDEPGLTVVSHGQTDT</sequence>
<proteinExistence type="predicted"/>
<accession>A0A5C3KLN9</accession>
<dbReference type="AlphaFoldDB" id="A0A5C3KLN9"/>
<name>A0A5C3KLN9_COPMA</name>
<dbReference type="EMBL" id="ML210285">
    <property type="protein sequence ID" value="TFK20853.1"/>
    <property type="molecule type" value="Genomic_DNA"/>
</dbReference>